<dbReference type="PANTHER" id="PTHR37466:SF1">
    <property type="entry name" value="SLR1628 PROTEIN"/>
    <property type="match status" value="1"/>
</dbReference>
<proteinExistence type="predicted"/>
<accession>A0A897MUQ8</accession>
<dbReference type="PANTHER" id="PTHR37466">
    <property type="entry name" value="SLR1628 PROTEIN"/>
    <property type="match status" value="1"/>
</dbReference>
<dbReference type="GeneID" id="70686463"/>
<dbReference type="AlphaFoldDB" id="A0A897MUQ8"/>
<sequence length="122" mass="13529">MPPEQNALGGDLEPCSEDPMTGYLRDGCCRDVDGDPGRHELCAVMTEEFLTYSKAQGNDLITPRPEFEFPGLEPGDHWCLCIDRWVEAKEAGVAPPAVLEATNESVLDTVLFSTLLEHEYEE</sequence>
<reference evidence="1" key="1">
    <citation type="submission" date="2020-11" db="EMBL/GenBank/DDBJ databases">
        <title>Carbohydrate-dependent, anaerobic sulfur respiration: A novel catabolism in halophilic archaea.</title>
        <authorList>
            <person name="Sorokin D.Y."/>
            <person name="Messina E."/>
            <person name="Smedile F."/>
            <person name="La Cono V."/>
            <person name="Hallsworth J.E."/>
            <person name="Yakimov M.M."/>
        </authorList>
    </citation>
    <scope>NUCLEOTIDE SEQUENCE</scope>
    <source>
        <strain evidence="1">AArc-S</strain>
    </source>
</reference>
<evidence type="ECO:0000313" key="2">
    <source>
        <dbReference type="Proteomes" id="UP000663586"/>
    </source>
</evidence>
<dbReference type="Gene3D" id="3.30.56.110">
    <property type="entry name" value="Protein of unknown function DUF2237"/>
    <property type="match status" value="1"/>
</dbReference>
<dbReference type="KEGG" id="hara:AArcS_3085"/>
<name>A0A897MUQ8_9EURY</name>
<gene>
    <name evidence="1" type="ORF">AArcS_3085</name>
</gene>
<dbReference type="InterPro" id="IPR018714">
    <property type="entry name" value="DUF2237"/>
</dbReference>
<dbReference type="EMBL" id="CP064786">
    <property type="protein sequence ID" value="QSG04272.1"/>
    <property type="molecule type" value="Genomic_DNA"/>
</dbReference>
<dbReference type="Pfam" id="PF09996">
    <property type="entry name" value="DUF2237"/>
    <property type="match status" value="1"/>
</dbReference>
<dbReference type="RefSeq" id="WP_238478296.1">
    <property type="nucleotide sequence ID" value="NZ_CP064786.1"/>
</dbReference>
<evidence type="ECO:0000313" key="1">
    <source>
        <dbReference type="EMBL" id="QSG04272.1"/>
    </source>
</evidence>
<dbReference type="Proteomes" id="UP000663586">
    <property type="component" value="Chromosome"/>
</dbReference>
<keyword evidence="2" id="KW-1185">Reference proteome</keyword>
<protein>
    <submittedName>
        <fullName evidence="1">DUF2237 family</fullName>
    </submittedName>
</protein>
<organism evidence="1 2">
    <name type="scientific">Natranaeroarchaeum sulfidigenes</name>
    <dbReference type="NCBI Taxonomy" id="2784880"/>
    <lineage>
        <taxon>Archaea</taxon>
        <taxon>Methanobacteriati</taxon>
        <taxon>Methanobacteriota</taxon>
        <taxon>Stenosarchaea group</taxon>
        <taxon>Halobacteria</taxon>
        <taxon>Halobacteriales</taxon>
        <taxon>Natronoarchaeaceae</taxon>
        <taxon>Natranaeroarchaeum</taxon>
    </lineage>
</organism>